<dbReference type="InterPro" id="IPR012677">
    <property type="entry name" value="Nucleotide-bd_a/b_plait_sf"/>
</dbReference>
<keyword evidence="1" id="KW-0694">RNA-binding</keyword>
<dbReference type="Gene3D" id="3.30.70.330">
    <property type="match status" value="1"/>
</dbReference>
<dbReference type="SUPFAM" id="SSF54928">
    <property type="entry name" value="RNA-binding domain, RBD"/>
    <property type="match status" value="2"/>
</dbReference>
<feature type="region of interest" description="Disordered" evidence="2">
    <location>
        <begin position="177"/>
        <end position="203"/>
    </location>
</feature>
<dbReference type="AlphaFoldDB" id="A0A7S1A652"/>
<dbReference type="CDD" id="cd00590">
    <property type="entry name" value="RRM_SF"/>
    <property type="match status" value="1"/>
</dbReference>
<name>A0A7S1A652_NOCSC</name>
<dbReference type="EMBL" id="HBFQ01025830">
    <property type="protein sequence ID" value="CAD8843923.1"/>
    <property type="molecule type" value="Transcribed_RNA"/>
</dbReference>
<gene>
    <name evidence="4" type="ORF">NSCI0253_LOCUS18273</name>
</gene>
<sequence length="307" mass="33960">MSRPLKRARHDRRPLVSVFLSNVPVEYTHDTLVEMHEAMGLITSDLVDSELLEMAEDMESRSVIVRYATEKSAMAAVDTLDGQPVASQTGEAKSLTASVSEPDPELQISAPLPVQRRPPPPPAPPSLVVKGRGVTSELDWCAETDRCRGRIGMLLFEDLNSKMPFCEACWQAYEEQAHGKNKHTEGRQLGREREKGSGKKSGPTTIYPSIYVSDMPTEYTEDIVRDLHASIGLDPDTLMAIKFLPPQTINDGTCCCICRYIDDSAANKAVETIRGKPVVTAHGNQKYLGARKAKPAKWMLERGITEH</sequence>
<dbReference type="PROSITE" id="PS50102">
    <property type="entry name" value="RRM"/>
    <property type="match status" value="1"/>
</dbReference>
<evidence type="ECO:0000313" key="4">
    <source>
        <dbReference type="EMBL" id="CAD8843923.1"/>
    </source>
</evidence>
<reference evidence="4" key="1">
    <citation type="submission" date="2021-01" db="EMBL/GenBank/DDBJ databases">
        <authorList>
            <person name="Corre E."/>
            <person name="Pelletier E."/>
            <person name="Niang G."/>
            <person name="Scheremetjew M."/>
            <person name="Finn R."/>
            <person name="Kale V."/>
            <person name="Holt S."/>
            <person name="Cochrane G."/>
            <person name="Meng A."/>
            <person name="Brown T."/>
            <person name="Cohen L."/>
        </authorList>
    </citation>
    <scope>NUCLEOTIDE SEQUENCE</scope>
</reference>
<feature type="compositionally biased region" description="Pro residues" evidence="2">
    <location>
        <begin position="116"/>
        <end position="125"/>
    </location>
</feature>
<feature type="compositionally biased region" description="Basic and acidic residues" evidence="2">
    <location>
        <begin position="177"/>
        <end position="197"/>
    </location>
</feature>
<accession>A0A7S1A652</accession>
<feature type="compositionally biased region" description="Polar residues" evidence="2">
    <location>
        <begin position="85"/>
        <end position="99"/>
    </location>
</feature>
<protein>
    <recommendedName>
        <fullName evidence="3">RRM domain-containing protein</fullName>
    </recommendedName>
</protein>
<proteinExistence type="predicted"/>
<evidence type="ECO:0000256" key="2">
    <source>
        <dbReference type="SAM" id="MobiDB-lite"/>
    </source>
</evidence>
<evidence type="ECO:0000259" key="3">
    <source>
        <dbReference type="PROSITE" id="PS50102"/>
    </source>
</evidence>
<feature type="region of interest" description="Disordered" evidence="2">
    <location>
        <begin position="82"/>
        <end position="130"/>
    </location>
</feature>
<dbReference type="GO" id="GO:0003723">
    <property type="term" value="F:RNA binding"/>
    <property type="evidence" value="ECO:0007669"/>
    <property type="project" value="UniProtKB-UniRule"/>
</dbReference>
<dbReference type="InterPro" id="IPR000504">
    <property type="entry name" value="RRM_dom"/>
</dbReference>
<dbReference type="InterPro" id="IPR035979">
    <property type="entry name" value="RBD_domain_sf"/>
</dbReference>
<organism evidence="4">
    <name type="scientific">Noctiluca scintillans</name>
    <name type="common">Sea sparkle</name>
    <name type="synonym">Red tide dinoflagellate</name>
    <dbReference type="NCBI Taxonomy" id="2966"/>
    <lineage>
        <taxon>Eukaryota</taxon>
        <taxon>Sar</taxon>
        <taxon>Alveolata</taxon>
        <taxon>Dinophyceae</taxon>
        <taxon>Noctilucales</taxon>
        <taxon>Noctilucaceae</taxon>
        <taxon>Noctiluca</taxon>
    </lineage>
</organism>
<evidence type="ECO:0000256" key="1">
    <source>
        <dbReference type="PROSITE-ProRule" id="PRU00176"/>
    </source>
</evidence>
<feature type="domain" description="RRM" evidence="3">
    <location>
        <begin position="16"/>
        <end position="102"/>
    </location>
</feature>